<protein>
    <submittedName>
        <fullName evidence="1">Uncharacterized protein</fullName>
    </submittedName>
</protein>
<proteinExistence type="predicted"/>
<evidence type="ECO:0000313" key="1">
    <source>
        <dbReference type="EMBL" id="GFS72973.1"/>
    </source>
</evidence>
<keyword evidence="2" id="KW-1185">Reference proteome</keyword>
<dbReference type="EMBL" id="BMAW01049878">
    <property type="protein sequence ID" value="GFS72973.1"/>
    <property type="molecule type" value="Genomic_DNA"/>
</dbReference>
<accession>A0A8X6MQZ8</accession>
<reference evidence="1" key="1">
    <citation type="submission" date="2020-08" db="EMBL/GenBank/DDBJ databases">
        <title>Multicomponent nature underlies the extraordinary mechanical properties of spider dragline silk.</title>
        <authorList>
            <person name="Kono N."/>
            <person name="Nakamura H."/>
            <person name="Mori M."/>
            <person name="Yoshida Y."/>
            <person name="Ohtoshi R."/>
            <person name="Malay A.D."/>
            <person name="Moran D.A.P."/>
            <person name="Tomita M."/>
            <person name="Numata K."/>
            <person name="Arakawa K."/>
        </authorList>
    </citation>
    <scope>NUCLEOTIDE SEQUENCE</scope>
</reference>
<dbReference type="Proteomes" id="UP000887013">
    <property type="component" value="Unassembled WGS sequence"/>
</dbReference>
<evidence type="ECO:0000313" key="2">
    <source>
        <dbReference type="Proteomes" id="UP000887013"/>
    </source>
</evidence>
<organism evidence="1 2">
    <name type="scientific">Nephila pilipes</name>
    <name type="common">Giant wood spider</name>
    <name type="synonym">Nephila maculata</name>
    <dbReference type="NCBI Taxonomy" id="299642"/>
    <lineage>
        <taxon>Eukaryota</taxon>
        <taxon>Metazoa</taxon>
        <taxon>Ecdysozoa</taxon>
        <taxon>Arthropoda</taxon>
        <taxon>Chelicerata</taxon>
        <taxon>Arachnida</taxon>
        <taxon>Araneae</taxon>
        <taxon>Araneomorphae</taxon>
        <taxon>Entelegynae</taxon>
        <taxon>Araneoidea</taxon>
        <taxon>Nephilidae</taxon>
        <taxon>Nephila</taxon>
    </lineage>
</organism>
<sequence>MDIASLLVKTPSRPPSLRQETREEGRPCRGLSSQTILKVEPYCKLRVLNGACVFGLTSARRLQRGPFPNKFPGVTRSCIFGILSPGFFSPHGEGIRGSKNPSFSLRISYTPLLFVQCMRIGIDAIVRFIQYFQKWYVF</sequence>
<gene>
    <name evidence="1" type="ORF">NPIL_530411</name>
</gene>
<dbReference type="AlphaFoldDB" id="A0A8X6MQZ8"/>
<name>A0A8X6MQZ8_NEPPI</name>
<comment type="caution">
    <text evidence="1">The sequence shown here is derived from an EMBL/GenBank/DDBJ whole genome shotgun (WGS) entry which is preliminary data.</text>
</comment>